<gene>
    <name evidence="1" type="ORF">RND71_013367</name>
</gene>
<dbReference type="Proteomes" id="UP001291623">
    <property type="component" value="Unassembled WGS sequence"/>
</dbReference>
<name>A0AAE1SGY2_9SOLA</name>
<sequence length="103" mass="11244">MIVSMFGCDSGGELLHVCLSAASSVSLSVVTALVADVAVVARRLRGISRWLLEFRNEHHLPGVLLRQSVQSNVADSYFVTSTVFTRHFSQPALKEVEKASSRL</sequence>
<keyword evidence="2" id="KW-1185">Reference proteome</keyword>
<dbReference type="AlphaFoldDB" id="A0AAE1SGY2"/>
<protein>
    <submittedName>
        <fullName evidence="1">Uncharacterized protein</fullName>
    </submittedName>
</protein>
<evidence type="ECO:0000313" key="2">
    <source>
        <dbReference type="Proteomes" id="UP001291623"/>
    </source>
</evidence>
<reference evidence="1" key="1">
    <citation type="submission" date="2023-12" db="EMBL/GenBank/DDBJ databases">
        <title>Genome assembly of Anisodus tanguticus.</title>
        <authorList>
            <person name="Wang Y.-J."/>
        </authorList>
    </citation>
    <scope>NUCLEOTIDE SEQUENCE</scope>
    <source>
        <strain evidence="1">KB-2021</strain>
        <tissue evidence="1">Leaf</tissue>
    </source>
</reference>
<comment type="caution">
    <text evidence="1">The sequence shown here is derived from an EMBL/GenBank/DDBJ whole genome shotgun (WGS) entry which is preliminary data.</text>
</comment>
<dbReference type="EMBL" id="JAVYJV010000006">
    <property type="protein sequence ID" value="KAK4369575.1"/>
    <property type="molecule type" value="Genomic_DNA"/>
</dbReference>
<organism evidence="1 2">
    <name type="scientific">Anisodus tanguticus</name>
    <dbReference type="NCBI Taxonomy" id="243964"/>
    <lineage>
        <taxon>Eukaryota</taxon>
        <taxon>Viridiplantae</taxon>
        <taxon>Streptophyta</taxon>
        <taxon>Embryophyta</taxon>
        <taxon>Tracheophyta</taxon>
        <taxon>Spermatophyta</taxon>
        <taxon>Magnoliopsida</taxon>
        <taxon>eudicotyledons</taxon>
        <taxon>Gunneridae</taxon>
        <taxon>Pentapetalae</taxon>
        <taxon>asterids</taxon>
        <taxon>lamiids</taxon>
        <taxon>Solanales</taxon>
        <taxon>Solanaceae</taxon>
        <taxon>Solanoideae</taxon>
        <taxon>Hyoscyameae</taxon>
        <taxon>Anisodus</taxon>
    </lineage>
</organism>
<evidence type="ECO:0000313" key="1">
    <source>
        <dbReference type="EMBL" id="KAK4369575.1"/>
    </source>
</evidence>
<proteinExistence type="predicted"/>
<accession>A0AAE1SGY2</accession>